<evidence type="ECO:0000313" key="3">
    <source>
        <dbReference type="Proteomes" id="UP000309848"/>
    </source>
</evidence>
<name>A0A4S1WSJ6_9SPHN</name>
<dbReference type="PANTHER" id="PTHR46825:SF9">
    <property type="entry name" value="BETA-LACTAMASE-RELATED DOMAIN-CONTAINING PROTEIN"/>
    <property type="match status" value="1"/>
</dbReference>
<evidence type="ECO:0000313" key="2">
    <source>
        <dbReference type="EMBL" id="TGX46361.1"/>
    </source>
</evidence>
<proteinExistence type="predicted"/>
<reference evidence="2 3" key="1">
    <citation type="submission" date="2019-04" db="EMBL/GenBank/DDBJ databases">
        <title>Sphingomonas psychrotolerans sp. nov., isolated from soil in the Tianshan Mountains, Xinjiang, China.</title>
        <authorList>
            <person name="Luo Y."/>
            <person name="Sheng H."/>
        </authorList>
    </citation>
    <scope>NUCLEOTIDE SEQUENCE [LARGE SCALE GENOMIC DNA]</scope>
    <source>
        <strain evidence="2 3">KIS18-15</strain>
    </source>
</reference>
<dbReference type="Pfam" id="PF00144">
    <property type="entry name" value="Beta-lactamase"/>
    <property type="match status" value="1"/>
</dbReference>
<dbReference type="GO" id="GO:0016787">
    <property type="term" value="F:hydrolase activity"/>
    <property type="evidence" value="ECO:0007669"/>
    <property type="project" value="UniProtKB-KW"/>
</dbReference>
<dbReference type="InterPro" id="IPR001466">
    <property type="entry name" value="Beta-lactam-related"/>
</dbReference>
<dbReference type="InterPro" id="IPR012338">
    <property type="entry name" value="Beta-lactam/transpept-like"/>
</dbReference>
<dbReference type="Gene3D" id="3.40.710.10">
    <property type="entry name" value="DD-peptidase/beta-lactamase superfamily"/>
    <property type="match status" value="1"/>
</dbReference>
<dbReference type="AlphaFoldDB" id="A0A4S1WSJ6"/>
<comment type="caution">
    <text evidence="2">The sequence shown here is derived from an EMBL/GenBank/DDBJ whole genome shotgun (WGS) entry which is preliminary data.</text>
</comment>
<keyword evidence="2" id="KW-0378">Hydrolase</keyword>
<accession>A0A4S1WSJ6</accession>
<protein>
    <submittedName>
        <fullName evidence="2">Class A beta-lactamase-related serine hydrolase</fullName>
    </submittedName>
</protein>
<dbReference type="Proteomes" id="UP000309848">
    <property type="component" value="Unassembled WGS sequence"/>
</dbReference>
<dbReference type="OrthoDB" id="113033at2"/>
<dbReference type="PANTHER" id="PTHR46825">
    <property type="entry name" value="D-ALANYL-D-ALANINE-CARBOXYPEPTIDASE/ENDOPEPTIDASE AMPH"/>
    <property type="match status" value="1"/>
</dbReference>
<dbReference type="EMBL" id="SRXU01000001">
    <property type="protein sequence ID" value="TGX46361.1"/>
    <property type="molecule type" value="Genomic_DNA"/>
</dbReference>
<organism evidence="2 3">
    <name type="scientific">Sphingomonas naasensis</name>
    <dbReference type="NCBI Taxonomy" id="1344951"/>
    <lineage>
        <taxon>Bacteria</taxon>
        <taxon>Pseudomonadati</taxon>
        <taxon>Pseudomonadota</taxon>
        <taxon>Alphaproteobacteria</taxon>
        <taxon>Sphingomonadales</taxon>
        <taxon>Sphingomonadaceae</taxon>
        <taxon>Sphingomonas</taxon>
    </lineage>
</organism>
<dbReference type="InterPro" id="IPR050491">
    <property type="entry name" value="AmpC-like"/>
</dbReference>
<keyword evidence="3" id="KW-1185">Reference proteome</keyword>
<feature type="domain" description="Beta-lactamase-related" evidence="1">
    <location>
        <begin position="211"/>
        <end position="513"/>
    </location>
</feature>
<evidence type="ECO:0000259" key="1">
    <source>
        <dbReference type="Pfam" id="PF00144"/>
    </source>
</evidence>
<dbReference type="SUPFAM" id="SSF56601">
    <property type="entry name" value="beta-lactamase/transpeptidase-like"/>
    <property type="match status" value="1"/>
</dbReference>
<sequence length="532" mass="58324">MPAAIFVEPWRRWSLRPCLSMPVAVALRVQRRISGDRHMRQLLRVAYLVGAAVLSSEIVSAQSVPPAAIDTSASEADKILATDLVAAVNAGDPVTRTRWAARYHSLRDGALNATDLSKMLGDIGDASRGLTLISTERKNGWLRLDLRAANGKTGKLSLETDGTPANGVLRFNAFARPAPYPAPLIDHPVTRDALRKAIDDRLRFAAGRDEFSGAVLVMRGDETIYSGAFGQADKNFGIPVTLDTRFHTGSMDKMFTAVLIGQLIEEGRLTLDTRLGEILPDYPNADAARSITLRHLLSHQSGVASSFGGPAEDRLRRFERVRELLPRFASKPLDFAPGTQASYSNEGFILLGAIVEKLTGPTYYDAVQSKVFERAGMKDTIYYRIDQVSPLRAVGYRFPDEDFLGFGERINNWTFQGLGYRGNSCGGSYSTVGDITRFLQALRSGKLLSPRMTEEMTSLQKGYSQYGYGFLHRKLGDRSVRGHTGGGAFSGINDIARIVWETGYTVVAMGNYDAPLIEWVGDDVVKMVAAQT</sequence>
<gene>
    <name evidence="2" type="ORF">E5A74_04205</name>
</gene>